<dbReference type="EMBL" id="AZGA01000066">
    <property type="protein sequence ID" value="KRM32835.1"/>
    <property type="molecule type" value="Genomic_DNA"/>
</dbReference>
<evidence type="ECO:0000313" key="6">
    <source>
        <dbReference type="Proteomes" id="UP000051236"/>
    </source>
</evidence>
<dbReference type="GO" id="GO:0005737">
    <property type="term" value="C:cytoplasm"/>
    <property type="evidence" value="ECO:0007669"/>
    <property type="project" value="TreeGrafter"/>
</dbReference>
<keyword evidence="6" id="KW-1185">Reference proteome</keyword>
<dbReference type="PROSITE" id="PS51770">
    <property type="entry name" value="HOTDOG_ACOT"/>
    <property type="match status" value="1"/>
</dbReference>
<comment type="caution">
    <text evidence="5">The sequence shown here is derived from an EMBL/GenBank/DDBJ whole genome shotgun (WGS) entry which is preliminary data.</text>
</comment>
<keyword evidence="2 3" id="KW-0378">Hydrolase</keyword>
<accession>X0PFS3</accession>
<evidence type="ECO:0000256" key="1">
    <source>
        <dbReference type="ARBA" id="ARBA00010458"/>
    </source>
</evidence>
<dbReference type="InterPro" id="IPR040170">
    <property type="entry name" value="Cytosol_ACT"/>
</dbReference>
<organism evidence="5 6">
    <name type="scientific">Agrilactobacillus composti DSM 18527 = JCM 14202</name>
    <dbReference type="NCBI Taxonomy" id="1423734"/>
    <lineage>
        <taxon>Bacteria</taxon>
        <taxon>Bacillati</taxon>
        <taxon>Bacillota</taxon>
        <taxon>Bacilli</taxon>
        <taxon>Lactobacillales</taxon>
        <taxon>Lactobacillaceae</taxon>
        <taxon>Agrilactobacillus</taxon>
    </lineage>
</organism>
<dbReference type="eggNOG" id="COG1607">
    <property type="taxonomic scope" value="Bacteria"/>
</dbReference>
<dbReference type="InterPro" id="IPR006683">
    <property type="entry name" value="Thioestr_dom"/>
</dbReference>
<dbReference type="InterPro" id="IPR033120">
    <property type="entry name" value="HOTDOG_ACOT"/>
</dbReference>
<evidence type="ECO:0000313" key="5">
    <source>
        <dbReference type="EMBL" id="KRM32835.1"/>
    </source>
</evidence>
<dbReference type="CDD" id="cd03442">
    <property type="entry name" value="BFIT_BACH"/>
    <property type="match status" value="1"/>
</dbReference>
<name>X0PFS3_9LACO</name>
<dbReference type="InterPro" id="IPR029069">
    <property type="entry name" value="HotDog_dom_sf"/>
</dbReference>
<dbReference type="Pfam" id="PF03061">
    <property type="entry name" value="4HBT"/>
    <property type="match status" value="1"/>
</dbReference>
<dbReference type="STRING" id="1423734.FC83_GL000239"/>
<dbReference type="GO" id="GO:0006637">
    <property type="term" value="P:acyl-CoA metabolic process"/>
    <property type="evidence" value="ECO:0007669"/>
    <property type="project" value="TreeGrafter"/>
</dbReference>
<dbReference type="RefSeq" id="WP_035453943.1">
    <property type="nucleotide sequence ID" value="NZ_AZGA01000066.1"/>
</dbReference>
<evidence type="ECO:0000259" key="4">
    <source>
        <dbReference type="PROSITE" id="PS51770"/>
    </source>
</evidence>
<feature type="domain" description="HotDog ACOT-type" evidence="4">
    <location>
        <begin position="2"/>
        <end position="114"/>
    </location>
</feature>
<proteinExistence type="inferred from homology"/>
<dbReference type="OrthoDB" id="9791628at2"/>
<evidence type="ECO:0000256" key="3">
    <source>
        <dbReference type="PROSITE-ProRule" id="PRU01106"/>
    </source>
</evidence>
<dbReference type="Gene3D" id="3.10.129.10">
    <property type="entry name" value="Hotdog Thioesterase"/>
    <property type="match status" value="1"/>
</dbReference>
<dbReference type="GO" id="GO:0052816">
    <property type="term" value="F:long-chain fatty acyl-CoA hydrolase activity"/>
    <property type="evidence" value="ECO:0007669"/>
    <property type="project" value="TreeGrafter"/>
</dbReference>
<dbReference type="SUPFAM" id="SSF54637">
    <property type="entry name" value="Thioesterase/thiol ester dehydrase-isomerase"/>
    <property type="match status" value="1"/>
</dbReference>
<protein>
    <recommendedName>
        <fullName evidence="4">HotDog ACOT-type domain-containing protein</fullName>
    </recommendedName>
</protein>
<dbReference type="Proteomes" id="UP000051236">
    <property type="component" value="Unassembled WGS sequence"/>
</dbReference>
<gene>
    <name evidence="5" type="ORF">FC83_GL000239</name>
</gene>
<comment type="similarity">
    <text evidence="1">Belongs to the acyl coenzyme A hydrolase family.</text>
</comment>
<dbReference type="PATRIC" id="fig|1423734.3.peg.239"/>
<evidence type="ECO:0000256" key="2">
    <source>
        <dbReference type="ARBA" id="ARBA00022801"/>
    </source>
</evidence>
<dbReference type="AlphaFoldDB" id="X0PFS3"/>
<dbReference type="PANTHER" id="PTHR11049">
    <property type="entry name" value="ACYL COENZYME A THIOESTER HYDROLASE"/>
    <property type="match status" value="1"/>
</dbReference>
<sequence length="144" mass="16254">MAFYQEKTGEFYVEANQLNHLNILHGGELFKHCDAAIGLLASRYAGSRVLTVAVKAFNFRKIALVGELICFNVTLLSTSKKTMTFYAEITARTFEGDSRVIGEAVFVFVAVNHDLETIKIKPFKPTDDGQIDYIHKIQNHFHLN</sequence>
<reference evidence="5 6" key="1">
    <citation type="journal article" date="2015" name="Genome Announc.">
        <title>Expanding the biotechnology potential of lactobacilli through comparative genomics of 213 strains and associated genera.</title>
        <authorList>
            <person name="Sun Z."/>
            <person name="Harris H.M."/>
            <person name="McCann A."/>
            <person name="Guo C."/>
            <person name="Argimon S."/>
            <person name="Zhang W."/>
            <person name="Yang X."/>
            <person name="Jeffery I.B."/>
            <person name="Cooney J.C."/>
            <person name="Kagawa T.F."/>
            <person name="Liu W."/>
            <person name="Song Y."/>
            <person name="Salvetti E."/>
            <person name="Wrobel A."/>
            <person name="Rasinkangas P."/>
            <person name="Parkhill J."/>
            <person name="Rea M.C."/>
            <person name="O'Sullivan O."/>
            <person name="Ritari J."/>
            <person name="Douillard F.P."/>
            <person name="Paul Ross R."/>
            <person name="Yang R."/>
            <person name="Briner A.E."/>
            <person name="Felis G.E."/>
            <person name="de Vos W.M."/>
            <person name="Barrangou R."/>
            <person name="Klaenhammer T.R."/>
            <person name="Caufield P.W."/>
            <person name="Cui Y."/>
            <person name="Zhang H."/>
            <person name="O'Toole P.W."/>
        </authorList>
    </citation>
    <scope>NUCLEOTIDE SEQUENCE [LARGE SCALE GENOMIC DNA]</scope>
    <source>
        <strain evidence="5 6">DSM 18527</strain>
    </source>
</reference>